<dbReference type="PANTHER" id="PTHR46470">
    <property type="entry name" value="N-ACYLNEURAMINATE-9-PHOSPHATASE"/>
    <property type="match status" value="1"/>
</dbReference>
<keyword evidence="2 4" id="KW-0378">Hydrolase</keyword>
<organism evidence="4 5">
    <name type="scientific">Natronobacillus azotifigens</name>
    <dbReference type="NCBI Taxonomy" id="472978"/>
    <lineage>
        <taxon>Bacteria</taxon>
        <taxon>Bacillati</taxon>
        <taxon>Bacillota</taxon>
        <taxon>Bacilli</taxon>
        <taxon>Bacillales</taxon>
        <taxon>Bacillaceae</taxon>
        <taxon>Natronobacillus</taxon>
    </lineage>
</organism>
<dbReference type="InterPro" id="IPR051400">
    <property type="entry name" value="HAD-like_hydrolase"/>
</dbReference>
<keyword evidence="5" id="KW-1185">Reference proteome</keyword>
<dbReference type="RefSeq" id="WP_268780514.1">
    <property type="nucleotide sequence ID" value="NZ_JAPRAT010000021.1"/>
</dbReference>
<name>A0A9J6RED9_9BACI</name>
<dbReference type="InterPro" id="IPR036412">
    <property type="entry name" value="HAD-like_sf"/>
</dbReference>
<dbReference type="SFLD" id="SFLDG01129">
    <property type="entry name" value="C1.5:_HAD__Beta-PGM__Phosphata"/>
    <property type="match status" value="1"/>
</dbReference>
<dbReference type="PANTHER" id="PTHR46470:SF4">
    <property type="entry name" value="5-AMINO-6-(5-PHOSPHO-D-RIBITYLAMINO)URACIL PHOSPHATASE YIGB"/>
    <property type="match status" value="1"/>
</dbReference>
<accession>A0A9J6RED9</accession>
<sequence length="223" mass="25971">MIFFDIDATILDHEKAEKLGALAFLKDNYDELKLDSSEFTKRWEELSDKYFEKYLSKELSFQEQRRMRMKELFGSHLSEGQADDKFDDYLAFYRGNWSVFEDVVPCLEYLKKQGKRMGVISNGDYQQQVEKLHKINIIQYFDCIITSSEIGVAKPNATIFTEACRIADVPIHESYYIGDRLETDAIGSKNAGMQGIWLNRKDKTVHSDVLVLHDLSELRRLIT</sequence>
<dbReference type="InterPro" id="IPR023214">
    <property type="entry name" value="HAD_sf"/>
</dbReference>
<evidence type="ECO:0000313" key="5">
    <source>
        <dbReference type="Proteomes" id="UP001084197"/>
    </source>
</evidence>
<dbReference type="Gene3D" id="3.40.50.1000">
    <property type="entry name" value="HAD superfamily/HAD-like"/>
    <property type="match status" value="1"/>
</dbReference>
<evidence type="ECO:0000256" key="1">
    <source>
        <dbReference type="ARBA" id="ARBA00001946"/>
    </source>
</evidence>
<reference evidence="4" key="1">
    <citation type="submission" date="2022-11" db="EMBL/GenBank/DDBJ databases">
        <title>WGS of Natronobacillus azotifigens 24KS-1, an anaerobic diazotrophic haloalkaliphile from soda-rich habitats.</title>
        <authorList>
            <person name="Sorokin D.Y."/>
            <person name="Merkel A.Y."/>
        </authorList>
    </citation>
    <scope>NUCLEOTIDE SEQUENCE</scope>
    <source>
        <strain evidence="4">24KS-1</strain>
    </source>
</reference>
<dbReference type="EMBL" id="JAPRAT010000021">
    <property type="protein sequence ID" value="MCZ0703750.1"/>
    <property type="molecule type" value="Genomic_DNA"/>
</dbReference>
<dbReference type="Gene3D" id="1.10.150.240">
    <property type="entry name" value="Putative phosphatase, domain 2"/>
    <property type="match status" value="1"/>
</dbReference>
<protein>
    <submittedName>
        <fullName evidence="4">HAD family hydrolase</fullName>
    </submittedName>
</protein>
<proteinExistence type="predicted"/>
<dbReference type="InterPro" id="IPR006439">
    <property type="entry name" value="HAD-SF_hydro_IA"/>
</dbReference>
<evidence type="ECO:0000256" key="3">
    <source>
        <dbReference type="ARBA" id="ARBA00022842"/>
    </source>
</evidence>
<dbReference type="Proteomes" id="UP001084197">
    <property type="component" value="Unassembled WGS sequence"/>
</dbReference>
<dbReference type="GO" id="GO:0044281">
    <property type="term" value="P:small molecule metabolic process"/>
    <property type="evidence" value="ECO:0007669"/>
    <property type="project" value="UniProtKB-ARBA"/>
</dbReference>
<evidence type="ECO:0000256" key="2">
    <source>
        <dbReference type="ARBA" id="ARBA00022801"/>
    </source>
</evidence>
<gene>
    <name evidence="4" type="ORF">OWO01_11010</name>
</gene>
<comment type="caution">
    <text evidence="4">The sequence shown here is derived from an EMBL/GenBank/DDBJ whole genome shotgun (WGS) entry which is preliminary data.</text>
</comment>
<comment type="cofactor">
    <cofactor evidence="1">
        <name>Mg(2+)</name>
        <dbReference type="ChEBI" id="CHEBI:18420"/>
    </cofactor>
</comment>
<dbReference type="Pfam" id="PF13419">
    <property type="entry name" value="HAD_2"/>
    <property type="match status" value="1"/>
</dbReference>
<dbReference type="PRINTS" id="PR00413">
    <property type="entry name" value="HADHALOGNASE"/>
</dbReference>
<dbReference type="SFLD" id="SFLDS00003">
    <property type="entry name" value="Haloacid_Dehalogenase"/>
    <property type="match status" value="1"/>
</dbReference>
<dbReference type="NCBIfam" id="TIGR01549">
    <property type="entry name" value="HAD-SF-IA-v1"/>
    <property type="match status" value="1"/>
</dbReference>
<evidence type="ECO:0000313" key="4">
    <source>
        <dbReference type="EMBL" id="MCZ0703750.1"/>
    </source>
</evidence>
<keyword evidence="3" id="KW-0460">Magnesium</keyword>
<dbReference type="GO" id="GO:0016787">
    <property type="term" value="F:hydrolase activity"/>
    <property type="evidence" value="ECO:0007669"/>
    <property type="project" value="UniProtKB-KW"/>
</dbReference>
<dbReference type="InterPro" id="IPR041492">
    <property type="entry name" value="HAD_2"/>
</dbReference>
<dbReference type="SUPFAM" id="SSF56784">
    <property type="entry name" value="HAD-like"/>
    <property type="match status" value="1"/>
</dbReference>
<dbReference type="InterPro" id="IPR023198">
    <property type="entry name" value="PGP-like_dom2"/>
</dbReference>
<dbReference type="AlphaFoldDB" id="A0A9J6RED9"/>